<dbReference type="AlphaFoldDB" id="A0A242KAL5"/>
<dbReference type="SMART" id="SM00342">
    <property type="entry name" value="HTH_ARAC"/>
    <property type="match status" value="1"/>
</dbReference>
<protein>
    <submittedName>
        <fullName evidence="6">AraC family transcriptional regulator</fullName>
    </submittedName>
</protein>
<dbReference type="PROSITE" id="PS00041">
    <property type="entry name" value="HTH_ARAC_FAMILY_1"/>
    <property type="match status" value="1"/>
</dbReference>
<reference evidence="6" key="3">
    <citation type="submission" date="2024-03" db="EMBL/GenBank/DDBJ databases">
        <title>The Genome Sequence of Enterococcus sp. DIV0242b.</title>
        <authorList>
            <consortium name="The Broad Institute Genomics Platform"/>
            <consortium name="The Broad Institute Microbial Omics Core"/>
            <consortium name="The Broad Institute Genomic Center for Infectious Diseases"/>
            <person name="Earl A."/>
            <person name="Manson A."/>
            <person name="Gilmore M."/>
            <person name="Schwartman J."/>
            <person name="Shea T."/>
            <person name="Abouelleil A."/>
            <person name="Cao P."/>
            <person name="Chapman S."/>
            <person name="Cusick C."/>
            <person name="Young S."/>
            <person name="Neafsey D."/>
            <person name="Nusbaum C."/>
            <person name="Birren B."/>
        </authorList>
    </citation>
    <scope>NUCLEOTIDE SEQUENCE</scope>
    <source>
        <strain evidence="6">9E7_DIV0242</strain>
    </source>
</reference>
<dbReference type="PROSITE" id="PS01124">
    <property type="entry name" value="HTH_ARAC_FAMILY_2"/>
    <property type="match status" value="1"/>
</dbReference>
<evidence type="ECO:0000313" key="6">
    <source>
        <dbReference type="EMBL" id="WYJ92483.1"/>
    </source>
</evidence>
<keyword evidence="3" id="KW-0804">Transcription</keyword>
<evidence type="ECO:0000313" key="5">
    <source>
        <dbReference type="EMBL" id="OTP18211.1"/>
    </source>
</evidence>
<name>A0A242KAL5_9ENTE</name>
<dbReference type="GO" id="GO:0043565">
    <property type="term" value="F:sequence-specific DNA binding"/>
    <property type="evidence" value="ECO:0007669"/>
    <property type="project" value="InterPro"/>
</dbReference>
<dbReference type="InterPro" id="IPR018062">
    <property type="entry name" value="HTH_AraC-typ_CS"/>
</dbReference>
<dbReference type="Proteomes" id="UP000195141">
    <property type="component" value="Chromosome"/>
</dbReference>
<evidence type="ECO:0000256" key="3">
    <source>
        <dbReference type="ARBA" id="ARBA00023163"/>
    </source>
</evidence>
<keyword evidence="1" id="KW-0805">Transcription regulation</keyword>
<dbReference type="OrthoDB" id="5337216at2"/>
<dbReference type="PANTHER" id="PTHR47504">
    <property type="entry name" value="RIGHT ORIGIN-BINDING PROTEIN"/>
    <property type="match status" value="1"/>
</dbReference>
<organism evidence="5">
    <name type="scientific">Candidatus Enterococcus clewellii</name>
    <dbReference type="NCBI Taxonomy" id="1834193"/>
    <lineage>
        <taxon>Bacteria</taxon>
        <taxon>Bacillati</taxon>
        <taxon>Bacillota</taxon>
        <taxon>Bacilli</taxon>
        <taxon>Lactobacillales</taxon>
        <taxon>Enterococcaceae</taxon>
        <taxon>Enterococcus</taxon>
    </lineage>
</organism>
<dbReference type="InterPro" id="IPR009057">
    <property type="entry name" value="Homeodomain-like_sf"/>
</dbReference>
<dbReference type="PANTHER" id="PTHR47504:SF5">
    <property type="entry name" value="RIGHT ORIGIN-BINDING PROTEIN"/>
    <property type="match status" value="1"/>
</dbReference>
<dbReference type="SUPFAM" id="SSF46689">
    <property type="entry name" value="Homeodomain-like"/>
    <property type="match status" value="2"/>
</dbReference>
<keyword evidence="2" id="KW-0238">DNA-binding</keyword>
<evidence type="ECO:0000256" key="1">
    <source>
        <dbReference type="ARBA" id="ARBA00023015"/>
    </source>
</evidence>
<dbReference type="Pfam" id="PF12833">
    <property type="entry name" value="HTH_18"/>
    <property type="match status" value="1"/>
</dbReference>
<feature type="domain" description="HTH araC/xylS-type" evidence="4">
    <location>
        <begin position="13"/>
        <end position="110"/>
    </location>
</feature>
<evidence type="ECO:0000259" key="4">
    <source>
        <dbReference type="PROSITE" id="PS01124"/>
    </source>
</evidence>
<evidence type="ECO:0000313" key="7">
    <source>
        <dbReference type="Proteomes" id="UP000195141"/>
    </source>
</evidence>
<dbReference type="InterPro" id="IPR018060">
    <property type="entry name" value="HTH_AraC"/>
</dbReference>
<dbReference type="EMBL" id="CP147247">
    <property type="protein sequence ID" value="WYJ92483.1"/>
    <property type="molecule type" value="Genomic_DNA"/>
</dbReference>
<keyword evidence="7" id="KW-1185">Reference proteome</keyword>
<dbReference type="Gene3D" id="1.10.10.60">
    <property type="entry name" value="Homeodomain-like"/>
    <property type="match status" value="2"/>
</dbReference>
<evidence type="ECO:0000256" key="2">
    <source>
        <dbReference type="ARBA" id="ARBA00023125"/>
    </source>
</evidence>
<proteinExistence type="predicted"/>
<reference evidence="6" key="2">
    <citation type="submission" date="2017-05" db="EMBL/GenBank/DDBJ databases">
        <authorList>
            <consortium name="The Broad Institute Genomics Platform"/>
            <consortium name="The Broad Institute Genomic Center for Infectious Diseases"/>
            <person name="Earl A."/>
            <person name="Manson A."/>
            <person name="Schwartman J."/>
            <person name="Gilmore M."/>
            <person name="Abouelleil A."/>
            <person name="Cao P."/>
            <person name="Chapman S."/>
            <person name="Cusick C."/>
            <person name="Shea T."/>
            <person name="Young S."/>
            <person name="Neafsey D."/>
            <person name="Nusbaum C."/>
            <person name="Birren B."/>
        </authorList>
    </citation>
    <scope>NUCLEOTIDE SEQUENCE</scope>
    <source>
        <strain evidence="6">9E7_DIV0242</strain>
    </source>
</reference>
<dbReference type="InterPro" id="IPR050959">
    <property type="entry name" value="MarA-like"/>
</dbReference>
<gene>
    <name evidence="5" type="ORF">A5888_000023</name>
    <name evidence="6" type="ORF">A5888_004272</name>
</gene>
<dbReference type="EMBL" id="NGMM01000001">
    <property type="protein sequence ID" value="OTP18211.1"/>
    <property type="molecule type" value="Genomic_DNA"/>
</dbReference>
<accession>A0A242KAL5</accession>
<dbReference type="GO" id="GO:0003700">
    <property type="term" value="F:DNA-binding transcription factor activity"/>
    <property type="evidence" value="ECO:0007669"/>
    <property type="project" value="InterPro"/>
</dbReference>
<sequence>MRGISLSIVSQINKTFEYIEENLQNPISLEQLSLTTNLSVFQLIRLFDRFIGMTPKAYIRARRLASNLPQLLAGESILSVALDCGFQYEQSYIRAFKDCYGITPARFRKHGVSIEIVEVPTLERFTVSADGMVGEAKLLVRPAFTLSGELKCYHTLENLLFGKSLLEGIEGCTSTTYTAACRNLSPGEFSQHYLVQKKANNCTLVDWQFASGQWANFEYIGLHPLNDSGVTRIRILMSQVIGNWFTDNGIYWDGHFIESVNLDKCSDNYCEITFSCCTHTFS</sequence>
<reference evidence="5" key="1">
    <citation type="submission" date="2017-05" db="EMBL/GenBank/DDBJ databases">
        <title>The Genome Sequence of Enterococcus sp. 9E7_DIV0242.</title>
        <authorList>
            <consortium name="The Broad Institute Genomics Platform"/>
            <consortium name="The Broad Institute Genomic Center for Infectious Diseases"/>
            <person name="Earl A."/>
            <person name="Manson A."/>
            <person name="Schwartman J."/>
            <person name="Gilmore M."/>
            <person name="Abouelleil A."/>
            <person name="Cao P."/>
            <person name="Chapman S."/>
            <person name="Cusick C."/>
            <person name="Shea T."/>
            <person name="Young S."/>
            <person name="Neafsey D."/>
            <person name="Nusbaum C."/>
            <person name="Birren B."/>
        </authorList>
    </citation>
    <scope>NUCLEOTIDE SEQUENCE [LARGE SCALE GENOMIC DNA]</scope>
    <source>
        <strain evidence="5">9E7_DIV0242</strain>
    </source>
</reference>